<sequence length="958" mass="108637">MITSAEPHLRRFFQWYGEFSYQWRWFLVISPLIITPILSLGFCRLTALSVEDPLYVFTPSNAKWHQEYETFASLWPLDENKFLPGKSFEMKQFINVLVKAKDGGDLLRQEILHEIQTLNQWIMYNISIKTADQQYNLTYQDLCLTYNWVCSANEHISMLQERLKVSSFLELTYPRAGSKDTPVYLGALLSDVKLNESAGIIKAAKLTQLFYFLKQESDIIRHYSTKFSYAVEQYLLYAYKSDIISFSFAHYRSLQDGLNANANNFAGNFLMSFISLSIYAILFSFGLEKRGKASIDWVRSKPYVAFAGLITTLLSICSGFGLALIVGIQYNVINTIIPFLITGGLLHSVVAIGIDDMFVMNACWEQTNQKDSASKRMSSMMAHAGVTISITNITDILSFAIGCVSELPGIQLFCSYACITVVFSYLYQLTFFTAFLGIMGEVEQNQRHCLFFYKVKKKCKKITMVGSSKCFIGKNCVDNILRCSSTGSRSNISCNLGNIGESDSNTLKTAIKTLTLITLTDEFCQEKSKEIIGARRDYMTNHYGFCIAKLPELKDQTAGIVESNQIQYIFSHFYVQLLLHKGCALLTFIFYTTYLTFAIIGCFNYSIPKSQEGLEPENLVTNNHYTAHYFADLKNFWIQGTQLHVAVKNSPNFTDPLQRERIMGVVRAFENTEYTMGREGTIFFFLEYLNYLDEVNAELENTERIWNAKLLSWLKYTGGSSQWASDIRFNENGTLQAFRFQIAMRNLVQANQQKRAAQKLRQIASSQQTFEIEIFHETFPFADQYIIIVPATVRNIIISLSCMAVVAFMLIPNLASCVLIIFSIISINIGVFGYMTLWGVNLDAVSMISIIMSIGFAVDLSSHITYAFVNAFGSSQQRVRHALQSLGWPIFQGATSTIVGISVLYTVDAYIILTFFKTIWLTMIIGLLHGILFIPVALSFFPLSSFSHETLTHNTMSS</sequence>
<reference evidence="10 11" key="2">
    <citation type="submission" date="2018-11" db="EMBL/GenBank/DDBJ databases">
        <authorList>
            <consortium name="Pathogen Informatics"/>
        </authorList>
    </citation>
    <scope>NUCLEOTIDE SEQUENCE [LARGE SCALE GENOMIC DNA]</scope>
</reference>
<dbReference type="AlphaFoldDB" id="A0A0N5DBA5"/>
<accession>A0A0N5DBA5</accession>
<protein>
    <submittedName>
        <fullName evidence="12">SSD domain-containing protein</fullName>
    </submittedName>
</protein>
<keyword evidence="6 8" id="KW-0472">Membrane</keyword>
<evidence type="ECO:0000256" key="3">
    <source>
        <dbReference type="ARBA" id="ARBA00022475"/>
    </source>
</evidence>
<feature type="transmembrane region" description="Helical" evidence="8">
    <location>
        <begin position="890"/>
        <end position="913"/>
    </location>
</feature>
<evidence type="ECO:0000256" key="7">
    <source>
        <dbReference type="ARBA" id="ARBA00023180"/>
    </source>
</evidence>
<feature type="transmembrane region" description="Helical" evidence="8">
    <location>
        <begin position="306"/>
        <end position="330"/>
    </location>
</feature>
<dbReference type="Pfam" id="PF02460">
    <property type="entry name" value="Patched"/>
    <property type="match status" value="1"/>
</dbReference>
<evidence type="ECO:0000313" key="11">
    <source>
        <dbReference type="Proteomes" id="UP000276776"/>
    </source>
</evidence>
<dbReference type="Proteomes" id="UP000276776">
    <property type="component" value="Unassembled WGS sequence"/>
</dbReference>
<keyword evidence="11" id="KW-1185">Reference proteome</keyword>
<dbReference type="PROSITE" id="PS50156">
    <property type="entry name" value="SSD"/>
    <property type="match status" value="1"/>
</dbReference>
<feature type="transmembrane region" description="Helical" evidence="8">
    <location>
        <begin position="919"/>
        <end position="941"/>
    </location>
</feature>
<comment type="similarity">
    <text evidence="2">Belongs to the patched family.</text>
</comment>
<feature type="transmembrane region" description="Helical" evidence="8">
    <location>
        <begin position="380"/>
        <end position="401"/>
    </location>
</feature>
<feature type="transmembrane region" description="Helical" evidence="8">
    <location>
        <begin position="413"/>
        <end position="438"/>
    </location>
</feature>
<feature type="transmembrane region" description="Helical" evidence="8">
    <location>
        <begin position="265"/>
        <end position="285"/>
    </location>
</feature>
<evidence type="ECO:0000256" key="6">
    <source>
        <dbReference type="ARBA" id="ARBA00023136"/>
    </source>
</evidence>
<evidence type="ECO:0000256" key="1">
    <source>
        <dbReference type="ARBA" id="ARBA00004651"/>
    </source>
</evidence>
<keyword evidence="5 8" id="KW-1133">Transmembrane helix</keyword>
<dbReference type="OMA" id="THSNPIE"/>
<feature type="transmembrane region" description="Helical" evidence="8">
    <location>
        <begin position="818"/>
        <end position="838"/>
    </location>
</feature>
<dbReference type="SUPFAM" id="SSF82866">
    <property type="entry name" value="Multidrug efflux transporter AcrB transmembrane domain"/>
    <property type="match status" value="2"/>
</dbReference>
<dbReference type="WBParaSite" id="TCLT_0001046701-mRNA-1">
    <property type="protein sequence ID" value="TCLT_0001046701-mRNA-1"/>
    <property type="gene ID" value="TCLT_0001046701"/>
</dbReference>
<evidence type="ECO:0000259" key="9">
    <source>
        <dbReference type="PROSITE" id="PS50156"/>
    </source>
</evidence>
<dbReference type="OrthoDB" id="6510177at2759"/>
<keyword evidence="4 8" id="KW-0812">Transmembrane</keyword>
<dbReference type="GO" id="GO:0018996">
    <property type="term" value="P:molting cycle, collagen and cuticulin-based cuticle"/>
    <property type="evidence" value="ECO:0007669"/>
    <property type="project" value="TreeGrafter"/>
</dbReference>
<evidence type="ECO:0000256" key="5">
    <source>
        <dbReference type="ARBA" id="ARBA00022989"/>
    </source>
</evidence>
<dbReference type="GO" id="GO:0006897">
    <property type="term" value="P:endocytosis"/>
    <property type="evidence" value="ECO:0007669"/>
    <property type="project" value="TreeGrafter"/>
</dbReference>
<evidence type="ECO:0000313" key="10">
    <source>
        <dbReference type="EMBL" id="VDN08148.1"/>
    </source>
</evidence>
<reference evidence="12" key="1">
    <citation type="submission" date="2017-02" db="UniProtKB">
        <authorList>
            <consortium name="WormBaseParasite"/>
        </authorList>
    </citation>
    <scope>IDENTIFICATION</scope>
</reference>
<feature type="transmembrane region" description="Helical" evidence="8">
    <location>
        <begin position="785"/>
        <end position="811"/>
    </location>
</feature>
<dbReference type="GO" id="GO:0005886">
    <property type="term" value="C:plasma membrane"/>
    <property type="evidence" value="ECO:0007669"/>
    <property type="project" value="UniProtKB-SubCell"/>
</dbReference>
<evidence type="ECO:0000256" key="4">
    <source>
        <dbReference type="ARBA" id="ARBA00022692"/>
    </source>
</evidence>
<dbReference type="PANTHER" id="PTHR10796">
    <property type="entry name" value="PATCHED-RELATED"/>
    <property type="match status" value="1"/>
</dbReference>
<evidence type="ECO:0000256" key="2">
    <source>
        <dbReference type="ARBA" id="ARBA00005585"/>
    </source>
</evidence>
<dbReference type="Gene3D" id="1.20.1640.10">
    <property type="entry name" value="Multidrug efflux transporter AcrB transmembrane domain"/>
    <property type="match status" value="2"/>
</dbReference>
<dbReference type="InterPro" id="IPR003392">
    <property type="entry name" value="PTHD_SSD"/>
</dbReference>
<gene>
    <name evidence="10" type="ORF">TCLT_LOCUS10456</name>
</gene>
<feature type="transmembrane region" description="Helical" evidence="8">
    <location>
        <begin position="21"/>
        <end position="42"/>
    </location>
</feature>
<dbReference type="EMBL" id="UYYF01005116">
    <property type="protein sequence ID" value="VDN08148.1"/>
    <property type="molecule type" value="Genomic_DNA"/>
</dbReference>
<dbReference type="FunFam" id="1.20.1640.10:FF:000013">
    <property type="entry name" value="PaTched Related family"/>
    <property type="match status" value="1"/>
</dbReference>
<feature type="transmembrane region" description="Helical" evidence="8">
    <location>
        <begin position="844"/>
        <end position="869"/>
    </location>
</feature>
<feature type="transmembrane region" description="Helical" evidence="8">
    <location>
        <begin position="583"/>
        <end position="607"/>
    </location>
</feature>
<dbReference type="InterPro" id="IPR051697">
    <property type="entry name" value="Patched_domain-protein"/>
</dbReference>
<keyword evidence="3" id="KW-1003">Cell membrane</keyword>
<dbReference type="GO" id="GO:0030659">
    <property type="term" value="C:cytoplasmic vesicle membrane"/>
    <property type="evidence" value="ECO:0007669"/>
    <property type="project" value="TreeGrafter"/>
</dbReference>
<feature type="domain" description="SSD" evidence="9">
    <location>
        <begin position="269"/>
        <end position="438"/>
    </location>
</feature>
<evidence type="ECO:0000256" key="8">
    <source>
        <dbReference type="SAM" id="Phobius"/>
    </source>
</evidence>
<feature type="transmembrane region" description="Helical" evidence="8">
    <location>
        <begin position="336"/>
        <end position="359"/>
    </location>
</feature>
<comment type="subcellular location">
    <subcellularLocation>
        <location evidence="1">Cell membrane</location>
        <topology evidence="1">Multi-pass membrane protein</topology>
    </subcellularLocation>
</comment>
<name>A0A0N5DBA5_THECL</name>
<organism evidence="12">
    <name type="scientific">Thelazia callipaeda</name>
    <name type="common">Oriental eyeworm</name>
    <name type="synonym">Parasitic nematode</name>
    <dbReference type="NCBI Taxonomy" id="103827"/>
    <lineage>
        <taxon>Eukaryota</taxon>
        <taxon>Metazoa</taxon>
        <taxon>Ecdysozoa</taxon>
        <taxon>Nematoda</taxon>
        <taxon>Chromadorea</taxon>
        <taxon>Rhabditida</taxon>
        <taxon>Spirurina</taxon>
        <taxon>Spiruromorpha</taxon>
        <taxon>Thelazioidea</taxon>
        <taxon>Thelaziidae</taxon>
        <taxon>Thelazia</taxon>
    </lineage>
</organism>
<dbReference type="InterPro" id="IPR000731">
    <property type="entry name" value="SSD"/>
</dbReference>
<evidence type="ECO:0000313" key="12">
    <source>
        <dbReference type="WBParaSite" id="TCLT_0001046701-mRNA-1"/>
    </source>
</evidence>
<proteinExistence type="inferred from homology"/>
<keyword evidence="7" id="KW-0325">Glycoprotein</keyword>
<dbReference type="PANTHER" id="PTHR10796:SF193">
    <property type="entry name" value="SSD DOMAIN-CONTAINING PROTEIN"/>
    <property type="match status" value="1"/>
</dbReference>